<protein>
    <submittedName>
        <fullName evidence="2">Uncharacterized protein</fullName>
    </submittedName>
</protein>
<dbReference type="EMBL" id="CP063451">
    <property type="protein sequence ID" value="QOW01488.1"/>
    <property type="molecule type" value="Genomic_DNA"/>
</dbReference>
<sequence length="203" mass="22468">MTTTAAIAGLIHYNSARSKQKTQAVLDAVAELRESPRGRITKSIVARHAGVSREFIYAHPDLRQLIDAAARELPHNTTSIPSENASIDGLRAQNQTFAAKISDQKSAMAHLRSTIQELQRQRQHYLGDALAHSTIDIGDHQRLQADHDRLAAENIALRHQVLQQDNLLAELREDLAASRRAHAEDLAHQNCADGTVPLHGRRV</sequence>
<dbReference type="Proteomes" id="UP000593818">
    <property type="component" value="Plasmid pNAPH"/>
</dbReference>
<keyword evidence="3" id="KW-1185">Reference proteome</keyword>
<gene>
    <name evidence="2" type="ORF">INP59_25155</name>
</gene>
<evidence type="ECO:0000313" key="3">
    <source>
        <dbReference type="Proteomes" id="UP000593818"/>
    </source>
</evidence>
<name>A0A7M2XV21_9NOCA</name>
<dbReference type="InterPro" id="IPR046229">
    <property type="entry name" value="TnpC-like"/>
</dbReference>
<evidence type="ECO:0000313" key="2">
    <source>
        <dbReference type="EMBL" id="QOW01488.1"/>
    </source>
</evidence>
<keyword evidence="2" id="KW-0614">Plasmid</keyword>
<dbReference type="AlphaFoldDB" id="A0A7M2XV21"/>
<proteinExistence type="predicted"/>
<dbReference type="Gene3D" id="1.10.357.10">
    <property type="entry name" value="Tetracycline Repressor, domain 2"/>
    <property type="match status" value="1"/>
</dbReference>
<geneLocation type="plasmid" evidence="2 3">
    <name>pNAPH</name>
</geneLocation>
<accession>A0A7M2XV21</accession>
<feature type="coiled-coil region" evidence="1">
    <location>
        <begin position="101"/>
        <end position="160"/>
    </location>
</feature>
<dbReference type="Pfam" id="PF19776">
    <property type="entry name" value="DUF6262"/>
    <property type="match status" value="1"/>
</dbReference>
<keyword evidence="1" id="KW-0175">Coiled coil</keyword>
<dbReference type="RefSeq" id="WP_193904022.1">
    <property type="nucleotide sequence ID" value="NZ_CP063451.1"/>
</dbReference>
<evidence type="ECO:0000256" key="1">
    <source>
        <dbReference type="SAM" id="Coils"/>
    </source>
</evidence>
<organism evidence="2 3">
    <name type="scientific">Rhodococcus pyridinivorans</name>
    <dbReference type="NCBI Taxonomy" id="103816"/>
    <lineage>
        <taxon>Bacteria</taxon>
        <taxon>Bacillati</taxon>
        <taxon>Actinomycetota</taxon>
        <taxon>Actinomycetes</taxon>
        <taxon>Mycobacteriales</taxon>
        <taxon>Nocardiaceae</taxon>
        <taxon>Rhodococcus</taxon>
    </lineage>
</organism>
<reference evidence="2 3" key="1">
    <citation type="submission" date="2020-10" db="EMBL/GenBank/DDBJ databases">
        <title>Whole genome sequence of oil-degrading bacteria Rhodococcus pyridinivorans strain 5Ap.</title>
        <authorList>
            <person name="Akhremchuk A.E."/>
            <person name="Valentovich L.N."/>
            <person name="Charniauskaya M.I."/>
            <person name="Bukliarevich H.A."/>
            <person name="Titok M.A."/>
        </authorList>
    </citation>
    <scope>NUCLEOTIDE SEQUENCE [LARGE SCALE GENOMIC DNA]</scope>
    <source>
        <strain evidence="2 3">5Ap</strain>
        <plasmid evidence="2 3">pNAPH</plasmid>
    </source>
</reference>